<keyword evidence="8" id="KW-1185">Reference proteome</keyword>
<protein>
    <recommendedName>
        <fullName evidence="6">G-protein coupled receptors family 1 profile domain-containing protein</fullName>
    </recommendedName>
</protein>
<dbReference type="AlphaFoldDB" id="A0A4U5M1X7"/>
<feature type="transmembrane region" description="Helical" evidence="5">
    <location>
        <begin position="131"/>
        <end position="152"/>
    </location>
</feature>
<dbReference type="Gene3D" id="1.20.1070.10">
    <property type="entry name" value="Rhodopsin 7-helix transmembrane proteins"/>
    <property type="match status" value="1"/>
</dbReference>
<dbReference type="SMART" id="SM01381">
    <property type="entry name" value="7TM_GPCR_Srsx"/>
    <property type="match status" value="1"/>
</dbReference>
<feature type="transmembrane region" description="Helical" evidence="5">
    <location>
        <begin position="172"/>
        <end position="197"/>
    </location>
</feature>
<sequence length="276" mass="31344">MAFLDWDLTTDQIFTVHQIVSTVFLLLTCVGWFGNSTLIFVTIRSSKLRSKCNFLVAIQACTDMISQTSHFFYGYFAINETLVPFKTCYKINFLFISSVDFSTLLVLFIALDRLISVKWPAYYTSVKPIPYVAKIVILLLLYCALVKFMSFTPLIDDKVMCLILTGTYGSGTLIWFICKSVVCVGILLTYVLFSRVINDAQQRGKANKYGSINQSVKIYILSFLFSWFLSAILGLFFYFYTTKREVYAVLLALDGGRSKKCSVAKTAHGLMKVYLN</sequence>
<evidence type="ECO:0000256" key="2">
    <source>
        <dbReference type="ARBA" id="ARBA00022692"/>
    </source>
</evidence>
<dbReference type="InterPro" id="IPR047130">
    <property type="entry name" value="7TM_GPCR_Srsx_nematod"/>
</dbReference>
<dbReference type="EMBL" id="AZBU02000010">
    <property type="protein sequence ID" value="TKR62696.1"/>
    <property type="molecule type" value="Genomic_DNA"/>
</dbReference>
<keyword evidence="3 5" id="KW-1133">Transmembrane helix</keyword>
<dbReference type="CDD" id="cd00637">
    <property type="entry name" value="7tm_classA_rhodopsin-like"/>
    <property type="match status" value="1"/>
</dbReference>
<dbReference type="PROSITE" id="PS50262">
    <property type="entry name" value="G_PROTEIN_RECEP_F1_2"/>
    <property type="match status" value="1"/>
</dbReference>
<evidence type="ECO:0000313" key="7">
    <source>
        <dbReference type="EMBL" id="TKR62696.1"/>
    </source>
</evidence>
<accession>A0A4U5M1X7</accession>
<keyword evidence="4 5" id="KW-0472">Membrane</keyword>
<feature type="transmembrane region" description="Helical" evidence="5">
    <location>
        <begin position="20"/>
        <end position="42"/>
    </location>
</feature>
<dbReference type="OrthoDB" id="5820127at2759"/>
<name>A0A4U5M1X7_STECR</name>
<gene>
    <name evidence="7" type="ORF">L596_026619</name>
</gene>
<dbReference type="InterPro" id="IPR000276">
    <property type="entry name" value="GPCR_Rhodpsn"/>
</dbReference>
<feature type="domain" description="G-protein coupled receptors family 1 profile" evidence="6">
    <location>
        <begin position="34"/>
        <end position="236"/>
    </location>
</feature>
<proteinExistence type="predicted"/>
<evidence type="ECO:0000259" key="6">
    <source>
        <dbReference type="PROSITE" id="PS50262"/>
    </source>
</evidence>
<organism evidence="7 8">
    <name type="scientific">Steinernema carpocapsae</name>
    <name type="common">Entomopathogenic nematode</name>
    <dbReference type="NCBI Taxonomy" id="34508"/>
    <lineage>
        <taxon>Eukaryota</taxon>
        <taxon>Metazoa</taxon>
        <taxon>Ecdysozoa</taxon>
        <taxon>Nematoda</taxon>
        <taxon>Chromadorea</taxon>
        <taxon>Rhabditida</taxon>
        <taxon>Tylenchina</taxon>
        <taxon>Panagrolaimomorpha</taxon>
        <taxon>Strongyloidoidea</taxon>
        <taxon>Steinernematidae</taxon>
        <taxon>Steinernema</taxon>
    </lineage>
</organism>
<evidence type="ECO:0000313" key="8">
    <source>
        <dbReference type="Proteomes" id="UP000298663"/>
    </source>
</evidence>
<dbReference type="PANTHER" id="PTHR23360">
    <property type="entry name" value="G-PROTEIN COUPLED RECEPTORS FAMILY 1 PROFILE DOMAIN-CONTAINING PROTEIN-RELATED"/>
    <property type="match status" value="1"/>
</dbReference>
<evidence type="ECO:0000256" key="3">
    <source>
        <dbReference type="ARBA" id="ARBA00022989"/>
    </source>
</evidence>
<dbReference type="InterPro" id="IPR019424">
    <property type="entry name" value="7TM_GPCR_Srsx"/>
</dbReference>
<comment type="caution">
    <text evidence="7">The sequence shown here is derived from an EMBL/GenBank/DDBJ whole genome shotgun (WGS) entry which is preliminary data.</text>
</comment>
<feature type="transmembrane region" description="Helical" evidence="5">
    <location>
        <begin position="93"/>
        <end position="111"/>
    </location>
</feature>
<reference evidence="7 8" key="2">
    <citation type="journal article" date="2019" name="G3 (Bethesda)">
        <title>Hybrid Assembly of the Genome of the Entomopathogenic Nematode Steinernema carpocapsae Identifies the X-Chromosome.</title>
        <authorList>
            <person name="Serra L."/>
            <person name="Macchietto M."/>
            <person name="Macias-Munoz A."/>
            <person name="McGill C.J."/>
            <person name="Rodriguez I.M."/>
            <person name="Rodriguez B."/>
            <person name="Murad R."/>
            <person name="Mortazavi A."/>
        </authorList>
    </citation>
    <scope>NUCLEOTIDE SEQUENCE [LARGE SCALE GENOMIC DNA]</scope>
    <source>
        <strain evidence="7 8">ALL</strain>
    </source>
</reference>
<dbReference type="Proteomes" id="UP000298663">
    <property type="component" value="Unassembled WGS sequence"/>
</dbReference>
<evidence type="ECO:0000256" key="5">
    <source>
        <dbReference type="SAM" id="Phobius"/>
    </source>
</evidence>
<evidence type="ECO:0000256" key="4">
    <source>
        <dbReference type="ARBA" id="ARBA00023136"/>
    </source>
</evidence>
<keyword evidence="2 5" id="KW-0812">Transmembrane</keyword>
<comment type="subcellular location">
    <subcellularLocation>
        <location evidence="1">Membrane</location>
    </subcellularLocation>
</comment>
<reference evidence="7 8" key="1">
    <citation type="journal article" date="2015" name="Genome Biol.">
        <title>Comparative genomics of Steinernema reveals deeply conserved gene regulatory networks.</title>
        <authorList>
            <person name="Dillman A.R."/>
            <person name="Macchietto M."/>
            <person name="Porter C.F."/>
            <person name="Rogers A."/>
            <person name="Williams B."/>
            <person name="Antoshechkin I."/>
            <person name="Lee M.M."/>
            <person name="Goodwin Z."/>
            <person name="Lu X."/>
            <person name="Lewis E.E."/>
            <person name="Goodrich-Blair H."/>
            <person name="Stock S.P."/>
            <person name="Adams B.J."/>
            <person name="Sternberg P.W."/>
            <person name="Mortazavi A."/>
        </authorList>
    </citation>
    <scope>NUCLEOTIDE SEQUENCE [LARGE SCALE GENOMIC DNA]</scope>
    <source>
        <strain evidence="7 8">ALL</strain>
    </source>
</reference>
<feature type="transmembrane region" description="Helical" evidence="5">
    <location>
        <begin position="54"/>
        <end position="73"/>
    </location>
</feature>
<dbReference type="Pfam" id="PF10320">
    <property type="entry name" value="7TM_GPCR_Srsx"/>
    <property type="match status" value="1"/>
</dbReference>
<evidence type="ECO:0000256" key="1">
    <source>
        <dbReference type="ARBA" id="ARBA00004370"/>
    </source>
</evidence>
<feature type="transmembrane region" description="Helical" evidence="5">
    <location>
        <begin position="218"/>
        <end position="240"/>
    </location>
</feature>
<dbReference type="GO" id="GO:0016020">
    <property type="term" value="C:membrane"/>
    <property type="evidence" value="ECO:0007669"/>
    <property type="project" value="UniProtKB-SubCell"/>
</dbReference>
<dbReference type="InterPro" id="IPR017452">
    <property type="entry name" value="GPCR_Rhodpsn_7TM"/>
</dbReference>
<dbReference type="GO" id="GO:0004930">
    <property type="term" value="F:G protein-coupled receptor activity"/>
    <property type="evidence" value="ECO:0007669"/>
    <property type="project" value="InterPro"/>
</dbReference>
<dbReference type="SUPFAM" id="SSF81321">
    <property type="entry name" value="Family A G protein-coupled receptor-like"/>
    <property type="match status" value="1"/>
</dbReference>